<feature type="transmembrane region" description="Helical" evidence="1">
    <location>
        <begin position="97"/>
        <end position="116"/>
    </location>
</feature>
<reference evidence="2" key="2">
    <citation type="submission" date="2017-11" db="EMBL/GenBank/DDBJ databases">
        <title>Coralsnake Venomics: Analyses of Venom Gland Transcriptomes and Proteomes of Six Brazilian Taxa.</title>
        <authorList>
            <person name="Aird S.D."/>
            <person name="Jorge da Silva N."/>
            <person name="Qiu L."/>
            <person name="Villar-Briones A."/>
            <person name="Aparecida-Saddi V."/>
            <person name="Campos-Telles M.P."/>
            <person name="Grau M."/>
            <person name="Mikheyev A.S."/>
        </authorList>
    </citation>
    <scope>NUCLEOTIDE SEQUENCE</scope>
    <source>
        <tissue evidence="2">Venom_gland</tissue>
    </source>
</reference>
<evidence type="ECO:0000256" key="1">
    <source>
        <dbReference type="SAM" id="Phobius"/>
    </source>
</evidence>
<reference evidence="2" key="1">
    <citation type="submission" date="2017-07" db="EMBL/GenBank/DDBJ databases">
        <authorList>
            <person name="Mikheyev A."/>
            <person name="Grau M."/>
        </authorList>
    </citation>
    <scope>NUCLEOTIDE SEQUENCE</scope>
    <source>
        <tissue evidence="2">Venom_gland</tissue>
    </source>
</reference>
<evidence type="ECO:0000313" key="2">
    <source>
        <dbReference type="EMBL" id="LAB56954.1"/>
    </source>
</evidence>
<accession>A0A2D4PFZ8</accession>
<proteinExistence type="predicted"/>
<keyword evidence="1" id="KW-0472">Membrane</keyword>
<keyword evidence="1" id="KW-1133">Transmembrane helix</keyword>
<name>A0A2D4PFZ8_MICSU</name>
<dbReference type="EMBL" id="IACN01059909">
    <property type="protein sequence ID" value="LAB56954.1"/>
    <property type="molecule type" value="Transcribed_RNA"/>
</dbReference>
<dbReference type="AlphaFoldDB" id="A0A2D4PFZ8"/>
<feature type="transmembrane region" description="Helical" evidence="1">
    <location>
        <begin position="63"/>
        <end position="85"/>
    </location>
</feature>
<organism evidence="2">
    <name type="scientific">Micrurus surinamensis</name>
    <name type="common">Surinam coral snake</name>
    <dbReference type="NCBI Taxonomy" id="129470"/>
    <lineage>
        <taxon>Eukaryota</taxon>
        <taxon>Metazoa</taxon>
        <taxon>Chordata</taxon>
        <taxon>Craniata</taxon>
        <taxon>Vertebrata</taxon>
        <taxon>Euteleostomi</taxon>
        <taxon>Lepidosauria</taxon>
        <taxon>Squamata</taxon>
        <taxon>Bifurcata</taxon>
        <taxon>Unidentata</taxon>
        <taxon>Episquamata</taxon>
        <taxon>Toxicofera</taxon>
        <taxon>Serpentes</taxon>
        <taxon>Colubroidea</taxon>
        <taxon>Elapidae</taxon>
        <taxon>Elapinae</taxon>
        <taxon>Micrurus</taxon>
    </lineage>
</organism>
<sequence>MSKQTTTHPTVQGFLLCKTFFLQRGLIWRLWDQGTCSFPPSTLFSAQLPGGHFKREKRRESSILLGTTVNCSGVKIGPGTSYLFFPFCKKGTIVQFLPVYVLLSALLLLLTPNCTFNKFYKYLKD</sequence>
<keyword evidence="1" id="KW-0812">Transmembrane</keyword>
<protein>
    <submittedName>
        <fullName evidence="2">Uncharacterized protein</fullName>
    </submittedName>
</protein>